<evidence type="ECO:0000256" key="5">
    <source>
        <dbReference type="ARBA" id="ARBA00012550"/>
    </source>
</evidence>
<evidence type="ECO:0000256" key="14">
    <source>
        <dbReference type="RuleBase" id="RU003658"/>
    </source>
</evidence>
<evidence type="ECO:0000256" key="1">
    <source>
        <dbReference type="ARBA" id="ARBA00000901"/>
    </source>
</evidence>
<dbReference type="CDD" id="cd04732">
    <property type="entry name" value="HisA"/>
    <property type="match status" value="1"/>
</dbReference>
<keyword evidence="7 12" id="KW-0963">Cytoplasm</keyword>
<comment type="pathway">
    <text evidence="3 12 14">Amino-acid biosynthesis; L-histidine biosynthesis; L-histidine from 5-phospho-alpha-D-ribose 1-diphosphate: step 4/9.</text>
</comment>
<gene>
    <name evidence="12 15" type="primary">hisA</name>
    <name evidence="15" type="ORF">GCM10007971_21490</name>
</gene>
<evidence type="ECO:0000256" key="10">
    <source>
        <dbReference type="ARBA" id="ARBA00023235"/>
    </source>
</evidence>
<dbReference type="Pfam" id="PF00977">
    <property type="entry name" value="His_biosynth"/>
    <property type="match status" value="1"/>
</dbReference>
<evidence type="ECO:0000313" key="16">
    <source>
        <dbReference type="Proteomes" id="UP000624041"/>
    </source>
</evidence>
<sequence length="242" mass="26254">MILFPAIDILGGKCVRLTQGDYNKEKIYSEQPVEVAADWEQKGAAFIHIVDLDGAKTGRSVNKELIAEIARTVSIPIQVGGGVRSIEVIEDYLENGVSRVIIGTAAIQNKVFLQEAIEQFGEKIAVSIDARNGFVATDGWTKESTVKALDLVKELEATGVKTIVYTDILKDGMLQGPNFEELEAINEATTIDVIASGGVTTEADVRKLAEKEMYGAIIGKALYDGTLDFTRLVDPVGKEYVD</sequence>
<evidence type="ECO:0000256" key="9">
    <source>
        <dbReference type="ARBA" id="ARBA00023102"/>
    </source>
</evidence>
<comment type="caution">
    <text evidence="15">The sequence shown here is derived from an EMBL/GenBank/DDBJ whole genome shotgun (WGS) entry which is preliminary data.</text>
</comment>
<dbReference type="Gene3D" id="3.20.20.70">
    <property type="entry name" value="Aldolase class I"/>
    <property type="match status" value="1"/>
</dbReference>
<dbReference type="GO" id="GO:0000162">
    <property type="term" value="P:L-tryptophan biosynthetic process"/>
    <property type="evidence" value="ECO:0007669"/>
    <property type="project" value="TreeGrafter"/>
</dbReference>
<feature type="active site" description="Proton donor" evidence="12">
    <location>
        <position position="129"/>
    </location>
</feature>
<keyword evidence="9 12" id="KW-0368">Histidine biosynthesis</keyword>
<evidence type="ECO:0000256" key="2">
    <source>
        <dbReference type="ARBA" id="ARBA00004496"/>
    </source>
</evidence>
<dbReference type="Proteomes" id="UP000624041">
    <property type="component" value="Unassembled WGS sequence"/>
</dbReference>
<dbReference type="GO" id="GO:0003949">
    <property type="term" value="F:1-(5-phosphoribosyl)-5-[(5-phosphoribosylamino)methylideneamino]imidazole-4-carboxamide isomerase activity"/>
    <property type="evidence" value="ECO:0007669"/>
    <property type="project" value="UniProtKB-UniRule"/>
</dbReference>
<dbReference type="InterPro" id="IPR006063">
    <property type="entry name" value="HisA_bact_arch"/>
</dbReference>
<dbReference type="InterPro" id="IPR006062">
    <property type="entry name" value="His_biosynth"/>
</dbReference>
<organism evidence="15 16">
    <name type="scientific">Oceanobacillus indicireducens</name>
    <dbReference type="NCBI Taxonomy" id="1004261"/>
    <lineage>
        <taxon>Bacteria</taxon>
        <taxon>Bacillati</taxon>
        <taxon>Bacillota</taxon>
        <taxon>Bacilli</taxon>
        <taxon>Bacillales</taxon>
        <taxon>Bacillaceae</taxon>
        <taxon>Oceanobacillus</taxon>
    </lineage>
</organism>
<keyword evidence="16" id="KW-1185">Reference proteome</keyword>
<dbReference type="FunFam" id="3.20.20.70:FF:000009">
    <property type="entry name" value="1-(5-phosphoribosyl)-5-[(5-phosphoribosylamino)methylideneamino] imidazole-4-carboxamide isomerase"/>
    <property type="match status" value="1"/>
</dbReference>
<evidence type="ECO:0000256" key="6">
    <source>
        <dbReference type="ARBA" id="ARBA00018464"/>
    </source>
</evidence>
<proteinExistence type="inferred from homology"/>
<dbReference type="NCBIfam" id="TIGR00007">
    <property type="entry name" value="1-(5-phosphoribosyl)-5-[(5-phosphoribosylamino)methylideneamino]imidazole-4-carboxamide isomerase"/>
    <property type="match status" value="1"/>
</dbReference>
<dbReference type="EMBL" id="BMOS01000013">
    <property type="protein sequence ID" value="GGN58908.1"/>
    <property type="molecule type" value="Genomic_DNA"/>
</dbReference>
<comment type="catalytic activity">
    <reaction evidence="1 12 14">
        <text>1-(5-phospho-beta-D-ribosyl)-5-[(5-phospho-beta-D-ribosylamino)methylideneamino]imidazole-4-carboxamide = 5-[(5-phospho-1-deoxy-D-ribulos-1-ylimino)methylamino]-1-(5-phospho-beta-D-ribosyl)imidazole-4-carboxamide</text>
        <dbReference type="Rhea" id="RHEA:15469"/>
        <dbReference type="ChEBI" id="CHEBI:58435"/>
        <dbReference type="ChEBI" id="CHEBI:58525"/>
        <dbReference type="EC" id="5.3.1.16"/>
    </reaction>
</comment>
<dbReference type="HAMAP" id="MF_01014">
    <property type="entry name" value="HisA"/>
    <property type="match status" value="1"/>
</dbReference>
<evidence type="ECO:0000256" key="13">
    <source>
        <dbReference type="RuleBase" id="RU003657"/>
    </source>
</evidence>
<accession>A0A918D292</accession>
<feature type="active site" description="Proton acceptor" evidence="12">
    <location>
        <position position="8"/>
    </location>
</feature>
<dbReference type="SUPFAM" id="SSF51366">
    <property type="entry name" value="Ribulose-phoshate binding barrel"/>
    <property type="match status" value="1"/>
</dbReference>
<evidence type="ECO:0000256" key="7">
    <source>
        <dbReference type="ARBA" id="ARBA00022490"/>
    </source>
</evidence>
<dbReference type="GO" id="GO:0000105">
    <property type="term" value="P:L-histidine biosynthetic process"/>
    <property type="evidence" value="ECO:0007669"/>
    <property type="project" value="UniProtKB-UniRule"/>
</dbReference>
<dbReference type="InterPro" id="IPR023016">
    <property type="entry name" value="HisA/PriA"/>
</dbReference>
<dbReference type="InterPro" id="IPR044524">
    <property type="entry name" value="Isoase_HisA-like"/>
</dbReference>
<dbReference type="PANTHER" id="PTHR43090:SF2">
    <property type="entry name" value="1-(5-PHOSPHORIBOSYL)-5-[(5-PHOSPHORIBOSYLAMINO)METHYLIDENEAMINO] IMIDAZOLE-4-CARBOXAMIDE ISOMERASE"/>
    <property type="match status" value="1"/>
</dbReference>
<reference evidence="15" key="1">
    <citation type="journal article" date="2014" name="Int. J. Syst. Evol. Microbiol.">
        <title>Complete genome sequence of Corynebacterium casei LMG S-19264T (=DSM 44701T), isolated from a smear-ripened cheese.</title>
        <authorList>
            <consortium name="US DOE Joint Genome Institute (JGI-PGF)"/>
            <person name="Walter F."/>
            <person name="Albersmeier A."/>
            <person name="Kalinowski J."/>
            <person name="Ruckert C."/>
        </authorList>
    </citation>
    <scope>NUCLEOTIDE SEQUENCE</scope>
    <source>
        <strain evidence="15">JCM 17251</strain>
    </source>
</reference>
<dbReference type="GO" id="GO:0005737">
    <property type="term" value="C:cytoplasm"/>
    <property type="evidence" value="ECO:0007669"/>
    <property type="project" value="UniProtKB-SubCell"/>
</dbReference>
<keyword evidence="8 12" id="KW-0028">Amino-acid biosynthesis</keyword>
<reference evidence="15" key="2">
    <citation type="submission" date="2020-09" db="EMBL/GenBank/DDBJ databases">
        <authorList>
            <person name="Sun Q."/>
            <person name="Ohkuma M."/>
        </authorList>
    </citation>
    <scope>NUCLEOTIDE SEQUENCE</scope>
    <source>
        <strain evidence="15">JCM 17251</strain>
    </source>
</reference>
<dbReference type="AlphaFoldDB" id="A0A918D292"/>
<name>A0A918D292_9BACI</name>
<dbReference type="InterPro" id="IPR011060">
    <property type="entry name" value="RibuloseP-bd_barrel"/>
</dbReference>
<protein>
    <recommendedName>
        <fullName evidence="6 12">1-(5-phosphoribosyl)-5-[(5-phosphoribosylamino)methylideneamino] imidazole-4-carboxamide isomerase</fullName>
        <ecNumber evidence="5 12">5.3.1.16</ecNumber>
    </recommendedName>
    <alternativeName>
        <fullName evidence="11 12">Phosphoribosylformimino-5-aminoimidazole carboxamide ribotide isomerase</fullName>
    </alternativeName>
</protein>
<comment type="similarity">
    <text evidence="4 12 13">Belongs to the HisA/HisF family.</text>
</comment>
<dbReference type="RefSeq" id="WP_188857152.1">
    <property type="nucleotide sequence ID" value="NZ_BMOS01000013.1"/>
</dbReference>
<dbReference type="InterPro" id="IPR013785">
    <property type="entry name" value="Aldolase_TIM"/>
</dbReference>
<evidence type="ECO:0000256" key="11">
    <source>
        <dbReference type="ARBA" id="ARBA00030547"/>
    </source>
</evidence>
<evidence type="ECO:0000313" key="15">
    <source>
        <dbReference type="EMBL" id="GGN58908.1"/>
    </source>
</evidence>
<comment type="subcellular location">
    <subcellularLocation>
        <location evidence="2 12 14">Cytoplasm</location>
    </subcellularLocation>
</comment>
<evidence type="ECO:0000256" key="8">
    <source>
        <dbReference type="ARBA" id="ARBA00022605"/>
    </source>
</evidence>
<evidence type="ECO:0000256" key="12">
    <source>
        <dbReference type="HAMAP-Rule" id="MF_01014"/>
    </source>
</evidence>
<evidence type="ECO:0000256" key="3">
    <source>
        <dbReference type="ARBA" id="ARBA00005133"/>
    </source>
</evidence>
<evidence type="ECO:0000256" key="4">
    <source>
        <dbReference type="ARBA" id="ARBA00009667"/>
    </source>
</evidence>
<keyword evidence="10 12" id="KW-0413">Isomerase</keyword>
<dbReference type="EC" id="5.3.1.16" evidence="5 12"/>
<dbReference type="PANTHER" id="PTHR43090">
    <property type="entry name" value="1-(5-PHOSPHORIBOSYL)-5-[(5-PHOSPHORIBOSYLAMINO)METHYLIDENEAMINO] IMIDAZOLE-4-CARBOXAMIDE ISOMERASE"/>
    <property type="match status" value="1"/>
</dbReference>